<sequence>MTLVVTPEVLRSTQQAIESALEHATAIANGYLSSHEGIGSAVWGGQAQLASVNTAAQINHDLQQTITGGTRLAHGLSQAASMMEQHEADAAHSLTSFAANA</sequence>
<dbReference type="Proteomes" id="UP000467249">
    <property type="component" value="Chromosome"/>
</dbReference>
<dbReference type="Pfam" id="PF06013">
    <property type="entry name" value="WXG100"/>
    <property type="match status" value="1"/>
</dbReference>
<protein>
    <submittedName>
        <fullName evidence="1">EsxD</fullName>
    </submittedName>
</protein>
<dbReference type="RefSeq" id="WP_163805926.1">
    <property type="nucleotide sequence ID" value="NZ_AP022620.1"/>
</dbReference>
<proteinExistence type="predicted"/>
<evidence type="ECO:0000313" key="2">
    <source>
        <dbReference type="Proteomes" id="UP000467249"/>
    </source>
</evidence>
<name>A0A6N4WFG8_9MYCO</name>
<evidence type="ECO:0000313" key="1">
    <source>
        <dbReference type="EMBL" id="BBZ78834.1"/>
    </source>
</evidence>
<dbReference type="SUPFAM" id="SSF140453">
    <property type="entry name" value="EsxAB dimer-like"/>
    <property type="match status" value="1"/>
</dbReference>
<dbReference type="InterPro" id="IPR010310">
    <property type="entry name" value="T7SS_ESAT-6-like"/>
</dbReference>
<dbReference type="AlphaFoldDB" id="A0A6N4WFG8"/>
<dbReference type="InterPro" id="IPR036689">
    <property type="entry name" value="ESAT-6-like_sf"/>
</dbReference>
<keyword evidence="2" id="KW-1185">Reference proteome</keyword>
<organism evidence="1 2">
    <name type="scientific">Mycolicibacterium anyangense</name>
    <dbReference type="NCBI Taxonomy" id="1431246"/>
    <lineage>
        <taxon>Bacteria</taxon>
        <taxon>Bacillati</taxon>
        <taxon>Actinomycetota</taxon>
        <taxon>Actinomycetes</taxon>
        <taxon>Mycobacteriales</taxon>
        <taxon>Mycobacteriaceae</taxon>
        <taxon>Mycolicibacterium</taxon>
    </lineage>
</organism>
<dbReference type="EMBL" id="AP022620">
    <property type="protein sequence ID" value="BBZ78834.1"/>
    <property type="molecule type" value="Genomic_DNA"/>
</dbReference>
<dbReference type="Gene3D" id="1.10.287.1060">
    <property type="entry name" value="ESAT-6-like"/>
    <property type="match status" value="1"/>
</dbReference>
<gene>
    <name evidence="1" type="primary">esxD</name>
    <name evidence="1" type="ORF">MANY_41710</name>
</gene>
<accession>A0A6N4WFG8</accession>
<reference evidence="1 2" key="1">
    <citation type="journal article" date="2019" name="Emerg. Microbes Infect.">
        <title>Comprehensive subspecies identification of 175 nontuberculous mycobacteria species based on 7547 genomic profiles.</title>
        <authorList>
            <person name="Matsumoto Y."/>
            <person name="Kinjo T."/>
            <person name="Motooka D."/>
            <person name="Nabeya D."/>
            <person name="Jung N."/>
            <person name="Uechi K."/>
            <person name="Horii T."/>
            <person name="Iida T."/>
            <person name="Fujita J."/>
            <person name="Nakamura S."/>
        </authorList>
    </citation>
    <scope>NUCLEOTIDE SEQUENCE [LARGE SCALE GENOMIC DNA]</scope>
    <source>
        <strain evidence="1 2">JCM 30275</strain>
    </source>
</reference>
<dbReference type="KEGG" id="many:MANY_41710"/>